<evidence type="ECO:0000313" key="3">
    <source>
        <dbReference type="Proteomes" id="UP001500483"/>
    </source>
</evidence>
<evidence type="ECO:0000256" key="1">
    <source>
        <dbReference type="SAM" id="Phobius"/>
    </source>
</evidence>
<feature type="transmembrane region" description="Helical" evidence="1">
    <location>
        <begin position="86"/>
        <end position="107"/>
    </location>
</feature>
<name>A0ABP6RV38_9PSEU</name>
<keyword evidence="1" id="KW-0472">Membrane</keyword>
<keyword evidence="3" id="KW-1185">Reference proteome</keyword>
<evidence type="ECO:0000313" key="2">
    <source>
        <dbReference type="EMBL" id="GAA3361579.1"/>
    </source>
</evidence>
<keyword evidence="1" id="KW-1133">Transmembrane helix</keyword>
<dbReference type="Proteomes" id="UP001500483">
    <property type="component" value="Unassembled WGS sequence"/>
</dbReference>
<gene>
    <name evidence="2" type="ORF">GCM10020366_46090</name>
</gene>
<reference evidence="3" key="1">
    <citation type="journal article" date="2019" name="Int. J. Syst. Evol. Microbiol.">
        <title>The Global Catalogue of Microorganisms (GCM) 10K type strain sequencing project: providing services to taxonomists for standard genome sequencing and annotation.</title>
        <authorList>
            <consortium name="The Broad Institute Genomics Platform"/>
            <consortium name="The Broad Institute Genome Sequencing Center for Infectious Disease"/>
            <person name="Wu L."/>
            <person name="Ma J."/>
        </authorList>
    </citation>
    <scope>NUCLEOTIDE SEQUENCE [LARGE SCALE GENOMIC DNA]</scope>
    <source>
        <strain evidence="3">JCM 9687</strain>
    </source>
</reference>
<feature type="transmembrane region" description="Helical" evidence="1">
    <location>
        <begin position="55"/>
        <end position="74"/>
    </location>
</feature>
<comment type="caution">
    <text evidence="2">The sequence shown here is derived from an EMBL/GenBank/DDBJ whole genome shotgun (WGS) entry which is preliminary data.</text>
</comment>
<organism evidence="2 3">
    <name type="scientific">Saccharopolyspora gregorii</name>
    <dbReference type="NCBI Taxonomy" id="33914"/>
    <lineage>
        <taxon>Bacteria</taxon>
        <taxon>Bacillati</taxon>
        <taxon>Actinomycetota</taxon>
        <taxon>Actinomycetes</taxon>
        <taxon>Pseudonocardiales</taxon>
        <taxon>Pseudonocardiaceae</taxon>
        <taxon>Saccharopolyspora</taxon>
    </lineage>
</organism>
<accession>A0ABP6RV38</accession>
<protein>
    <submittedName>
        <fullName evidence="2">Uncharacterized protein</fullName>
    </submittedName>
</protein>
<proteinExistence type="predicted"/>
<dbReference type="EMBL" id="BAAAYK010000038">
    <property type="protein sequence ID" value="GAA3361579.1"/>
    <property type="molecule type" value="Genomic_DNA"/>
</dbReference>
<feature type="transmembrane region" description="Helical" evidence="1">
    <location>
        <begin position="30"/>
        <end position="49"/>
    </location>
</feature>
<keyword evidence="1" id="KW-0812">Transmembrane</keyword>
<sequence length="108" mass="11558">MIRSDLYDEAMGDQENLPVTGPTTVQQDTLAAALGLLLPLGGGLLVLWGYAWLGWFGAIVGGAGVAWWGFWWYGKHKTLFPKDLRGGQVGGLAALTAVFGLFFFLALA</sequence>